<dbReference type="Gene3D" id="3.40.50.300">
    <property type="entry name" value="P-loop containing nucleotide triphosphate hydrolases"/>
    <property type="match status" value="2"/>
</dbReference>
<evidence type="ECO:0000259" key="7">
    <source>
        <dbReference type="PROSITE" id="PS50893"/>
    </source>
</evidence>
<keyword evidence="9" id="KW-1185">Reference proteome</keyword>
<keyword evidence="3" id="KW-0762">Sugar transport</keyword>
<dbReference type="PANTHER" id="PTHR43790:SF9">
    <property type="entry name" value="GALACTOFURANOSE TRANSPORTER ATP-BINDING PROTEIN YTFR"/>
    <property type="match status" value="1"/>
</dbReference>
<dbReference type="InterPro" id="IPR017871">
    <property type="entry name" value="ABC_transporter-like_CS"/>
</dbReference>
<name>A0ABW0PQD9_9HYPH</name>
<keyword evidence="2" id="KW-0813">Transport</keyword>
<dbReference type="SUPFAM" id="SSF52540">
    <property type="entry name" value="P-loop containing nucleoside triphosphate hydrolases"/>
    <property type="match status" value="2"/>
</dbReference>
<accession>A0ABW0PQD9</accession>
<dbReference type="GO" id="GO:0005524">
    <property type="term" value="F:ATP binding"/>
    <property type="evidence" value="ECO:0007669"/>
    <property type="project" value="UniProtKB-KW"/>
</dbReference>
<keyword evidence="4" id="KW-0677">Repeat</keyword>
<dbReference type="InterPro" id="IPR003593">
    <property type="entry name" value="AAA+_ATPase"/>
</dbReference>
<evidence type="ECO:0000256" key="4">
    <source>
        <dbReference type="ARBA" id="ARBA00022737"/>
    </source>
</evidence>
<evidence type="ECO:0000256" key="5">
    <source>
        <dbReference type="ARBA" id="ARBA00022741"/>
    </source>
</evidence>
<dbReference type="RefSeq" id="WP_266344859.1">
    <property type="nucleotide sequence ID" value="NZ_JAPKNH010000006.1"/>
</dbReference>
<dbReference type="InterPro" id="IPR027417">
    <property type="entry name" value="P-loop_NTPase"/>
</dbReference>
<comment type="similarity">
    <text evidence="1">Belongs to the ABC transporter superfamily.</text>
</comment>
<dbReference type="EMBL" id="JBHSML010000001">
    <property type="protein sequence ID" value="MFC5514238.1"/>
    <property type="molecule type" value="Genomic_DNA"/>
</dbReference>
<evidence type="ECO:0000256" key="3">
    <source>
        <dbReference type="ARBA" id="ARBA00022597"/>
    </source>
</evidence>
<dbReference type="Pfam" id="PF00005">
    <property type="entry name" value="ABC_tran"/>
    <property type="match status" value="2"/>
</dbReference>
<dbReference type="PANTHER" id="PTHR43790">
    <property type="entry name" value="CARBOHYDRATE TRANSPORT ATP-BINDING PROTEIN MG119-RELATED"/>
    <property type="match status" value="1"/>
</dbReference>
<dbReference type="CDD" id="cd03216">
    <property type="entry name" value="ABC_Carb_Monos_I"/>
    <property type="match status" value="1"/>
</dbReference>
<feature type="domain" description="ABC transporter" evidence="7">
    <location>
        <begin position="262"/>
        <end position="504"/>
    </location>
</feature>
<keyword evidence="6 8" id="KW-0067">ATP-binding</keyword>
<evidence type="ECO:0000256" key="2">
    <source>
        <dbReference type="ARBA" id="ARBA00022448"/>
    </source>
</evidence>
<feature type="domain" description="ABC transporter" evidence="7">
    <location>
        <begin position="10"/>
        <end position="248"/>
    </location>
</feature>
<evidence type="ECO:0000256" key="1">
    <source>
        <dbReference type="ARBA" id="ARBA00005417"/>
    </source>
</evidence>
<proteinExistence type="inferred from homology"/>
<dbReference type="Proteomes" id="UP001596150">
    <property type="component" value="Unassembled WGS sequence"/>
</dbReference>
<dbReference type="CDD" id="cd03215">
    <property type="entry name" value="ABC_Carb_Monos_II"/>
    <property type="match status" value="1"/>
</dbReference>
<dbReference type="InterPro" id="IPR003439">
    <property type="entry name" value="ABC_transporter-like_ATP-bd"/>
</dbReference>
<dbReference type="PROSITE" id="PS00211">
    <property type="entry name" value="ABC_TRANSPORTER_1"/>
    <property type="match status" value="1"/>
</dbReference>
<evidence type="ECO:0000313" key="8">
    <source>
        <dbReference type="EMBL" id="MFC5514238.1"/>
    </source>
</evidence>
<evidence type="ECO:0000313" key="9">
    <source>
        <dbReference type="Proteomes" id="UP001596150"/>
    </source>
</evidence>
<dbReference type="SMART" id="SM00382">
    <property type="entry name" value="AAA"/>
    <property type="match status" value="2"/>
</dbReference>
<organism evidence="8 9">
    <name type="scientific">Kaistia terrae</name>
    <dbReference type="NCBI Taxonomy" id="537017"/>
    <lineage>
        <taxon>Bacteria</taxon>
        <taxon>Pseudomonadati</taxon>
        <taxon>Pseudomonadota</taxon>
        <taxon>Alphaproteobacteria</taxon>
        <taxon>Hyphomicrobiales</taxon>
        <taxon>Kaistiaceae</taxon>
        <taxon>Kaistia</taxon>
    </lineage>
</organism>
<dbReference type="PROSITE" id="PS50893">
    <property type="entry name" value="ABC_TRANSPORTER_2"/>
    <property type="match status" value="2"/>
</dbReference>
<comment type="caution">
    <text evidence="8">The sequence shown here is derived from an EMBL/GenBank/DDBJ whole genome shotgun (WGS) entry which is preliminary data.</text>
</comment>
<sequence>MTERTPIMLLDMQEIRKSFSAGPVLHGVNFQLERGQIHALVGHNGAGKSTLMKTLGGNFADYEGRIRIDNEEVSLHTPKQALEKGVAMIYQDFSLIPELSVADNIGLGRDPRGALPGLISHSTLRKRSAAEAEALGIRLPMDTPVRQLGVAEQQLTEIVRACSQNARILVMDEPTARLAPAEREHLFDVMRQMARSRGVGIVYISHFLEEIRQVCDVVTILRDGRIVGTGAANAYSVPQLARLLVGHDEVASASANATPRKMVDKPLLEIEGLSVAGRPPVNLTIGAGEIVGIAGLIGAGRTRLARAIIGDVASEGRVRVAGQDLPRRTPQRSADAGLVMVPEDRKISGLALASSIEENMAATALSPRLSRFGIIRAREKRALVESLISKFGIRPPDRKRTVGTLSGGNAQKVLVARAVAARPKAMILDQPTAGVDIGAKGELHKLVELSAAEGAAILLISDDLDEILALSHRVAIMVGGRVKEVLPREGLDRADLLAAISQDAPAA</sequence>
<reference evidence="9" key="1">
    <citation type="journal article" date="2019" name="Int. J. Syst. Evol. Microbiol.">
        <title>The Global Catalogue of Microorganisms (GCM) 10K type strain sequencing project: providing services to taxonomists for standard genome sequencing and annotation.</title>
        <authorList>
            <consortium name="The Broad Institute Genomics Platform"/>
            <consortium name="The Broad Institute Genome Sequencing Center for Infectious Disease"/>
            <person name="Wu L."/>
            <person name="Ma J."/>
        </authorList>
    </citation>
    <scope>NUCLEOTIDE SEQUENCE [LARGE SCALE GENOMIC DNA]</scope>
    <source>
        <strain evidence="9">KACC 12633</strain>
    </source>
</reference>
<gene>
    <name evidence="8" type="ORF">ACFPP9_00530</name>
</gene>
<protein>
    <submittedName>
        <fullName evidence="8">Sugar ABC transporter ATP-binding protein</fullName>
    </submittedName>
</protein>
<evidence type="ECO:0000256" key="6">
    <source>
        <dbReference type="ARBA" id="ARBA00022840"/>
    </source>
</evidence>
<keyword evidence="5" id="KW-0547">Nucleotide-binding</keyword>
<dbReference type="InterPro" id="IPR050107">
    <property type="entry name" value="ABC_carbohydrate_import_ATPase"/>
</dbReference>